<dbReference type="AlphaFoldDB" id="K5WPB4"/>
<proteinExistence type="predicted"/>
<evidence type="ECO:0000313" key="1">
    <source>
        <dbReference type="EMBL" id="EKM61074.1"/>
    </source>
</evidence>
<dbReference type="Proteomes" id="UP000008370">
    <property type="component" value="Unassembled WGS sequence"/>
</dbReference>
<gene>
    <name evidence="1" type="ORF">PHACADRAFT_247433</name>
</gene>
<organism evidence="1 2">
    <name type="scientific">Phanerochaete carnosa (strain HHB-10118-sp)</name>
    <name type="common">White-rot fungus</name>
    <name type="synonym">Peniophora carnosa</name>
    <dbReference type="NCBI Taxonomy" id="650164"/>
    <lineage>
        <taxon>Eukaryota</taxon>
        <taxon>Fungi</taxon>
        <taxon>Dikarya</taxon>
        <taxon>Basidiomycota</taxon>
        <taxon>Agaricomycotina</taxon>
        <taxon>Agaricomycetes</taxon>
        <taxon>Polyporales</taxon>
        <taxon>Phanerochaetaceae</taxon>
        <taxon>Phanerochaete</taxon>
    </lineage>
</organism>
<accession>K5WPB4</accession>
<dbReference type="EMBL" id="JH930468">
    <property type="protein sequence ID" value="EKM61074.1"/>
    <property type="molecule type" value="Genomic_DNA"/>
</dbReference>
<dbReference type="KEGG" id="pco:PHACADRAFT_247433"/>
<dbReference type="RefSeq" id="XP_007390508.1">
    <property type="nucleotide sequence ID" value="XM_007390446.1"/>
</dbReference>
<dbReference type="HOGENOM" id="CLU_2671851_0_0_1"/>
<name>K5WPB4_PHACS</name>
<dbReference type="GeneID" id="18914084"/>
<reference evidence="1 2" key="1">
    <citation type="journal article" date="2012" name="BMC Genomics">
        <title>Comparative genomics of the white-rot fungi, Phanerochaete carnosa and P. chrysosporium, to elucidate the genetic basis of the distinct wood types they colonize.</title>
        <authorList>
            <person name="Suzuki H."/>
            <person name="MacDonald J."/>
            <person name="Syed K."/>
            <person name="Salamov A."/>
            <person name="Hori C."/>
            <person name="Aerts A."/>
            <person name="Henrissat B."/>
            <person name="Wiebenga A."/>
            <person name="vanKuyk P.A."/>
            <person name="Barry K."/>
            <person name="Lindquist E."/>
            <person name="LaButti K."/>
            <person name="Lapidus A."/>
            <person name="Lucas S."/>
            <person name="Coutinho P."/>
            <person name="Gong Y."/>
            <person name="Samejima M."/>
            <person name="Mahadevan R."/>
            <person name="Abou-Zaid M."/>
            <person name="de Vries R.P."/>
            <person name="Igarashi K."/>
            <person name="Yadav J.S."/>
            <person name="Grigoriev I.V."/>
            <person name="Master E.R."/>
        </authorList>
    </citation>
    <scope>NUCLEOTIDE SEQUENCE [LARGE SCALE GENOMIC DNA]</scope>
    <source>
        <strain evidence="1 2">HHB-10118-sp</strain>
    </source>
</reference>
<dbReference type="InParanoid" id="K5WPB4"/>
<protein>
    <submittedName>
        <fullName evidence="1">Uncharacterized protein</fullName>
    </submittedName>
</protein>
<evidence type="ECO:0000313" key="2">
    <source>
        <dbReference type="Proteomes" id="UP000008370"/>
    </source>
</evidence>
<keyword evidence="2" id="KW-1185">Reference proteome</keyword>
<sequence length="75" mass="7909">MSSSPSAPLRKKVMLLPVALQLARRGDLAAEEAGEVAGVLNTNLAILLSPSRCHGANSDIVQPHNLVRHKKTSTA</sequence>